<dbReference type="PANTHER" id="PTHR45138">
    <property type="entry name" value="REGULATORY COMPONENTS OF SENSORY TRANSDUCTION SYSTEM"/>
    <property type="match status" value="1"/>
</dbReference>
<comment type="cofactor">
    <cofactor evidence="1">
        <name>Mg(2+)</name>
        <dbReference type="ChEBI" id="CHEBI:18420"/>
    </cofactor>
</comment>
<dbReference type="Proteomes" id="UP000006327">
    <property type="component" value="Unassembled WGS sequence"/>
</dbReference>
<dbReference type="SMART" id="SM00267">
    <property type="entry name" value="GGDEF"/>
    <property type="match status" value="1"/>
</dbReference>
<feature type="transmembrane region" description="Helical" evidence="4">
    <location>
        <begin position="415"/>
        <end position="434"/>
    </location>
</feature>
<feature type="domain" description="GGDEF" evidence="5">
    <location>
        <begin position="477"/>
        <end position="609"/>
    </location>
</feature>
<dbReference type="NCBIfam" id="TIGR00254">
    <property type="entry name" value="GGDEF"/>
    <property type="match status" value="1"/>
</dbReference>
<evidence type="ECO:0000259" key="5">
    <source>
        <dbReference type="PROSITE" id="PS50887"/>
    </source>
</evidence>
<dbReference type="InterPro" id="IPR000160">
    <property type="entry name" value="GGDEF_dom"/>
</dbReference>
<dbReference type="InterPro" id="IPR011990">
    <property type="entry name" value="TPR-like_helical_dom_sf"/>
</dbReference>
<dbReference type="PROSITE" id="PS50887">
    <property type="entry name" value="GGDEF"/>
    <property type="match status" value="1"/>
</dbReference>
<evidence type="ECO:0000313" key="7">
    <source>
        <dbReference type="Proteomes" id="UP000006327"/>
    </source>
</evidence>
<evidence type="ECO:0000256" key="2">
    <source>
        <dbReference type="ARBA" id="ARBA00012528"/>
    </source>
</evidence>
<dbReference type="AlphaFoldDB" id="K6ZBZ9"/>
<protein>
    <recommendedName>
        <fullName evidence="2">diguanylate cyclase</fullName>
        <ecNumber evidence="2">2.7.7.65</ecNumber>
    </recommendedName>
</protein>
<dbReference type="FunFam" id="3.30.70.270:FF:000001">
    <property type="entry name" value="Diguanylate cyclase domain protein"/>
    <property type="match status" value="1"/>
</dbReference>
<gene>
    <name evidence="6" type="ORF">GARC_4003</name>
</gene>
<evidence type="ECO:0000313" key="6">
    <source>
        <dbReference type="EMBL" id="GAC20950.1"/>
    </source>
</evidence>
<dbReference type="SUPFAM" id="SSF55073">
    <property type="entry name" value="Nucleotide cyclase"/>
    <property type="match status" value="1"/>
</dbReference>
<dbReference type="SMART" id="SM00028">
    <property type="entry name" value="TPR"/>
    <property type="match status" value="5"/>
</dbReference>
<dbReference type="GO" id="GO:0052621">
    <property type="term" value="F:diguanylate cyclase activity"/>
    <property type="evidence" value="ECO:0007669"/>
    <property type="project" value="UniProtKB-EC"/>
</dbReference>
<dbReference type="InterPro" id="IPR029787">
    <property type="entry name" value="Nucleotide_cyclase"/>
</dbReference>
<comment type="caution">
    <text evidence="6">The sequence shown here is derived from an EMBL/GenBank/DDBJ whole genome shotgun (WGS) entry which is preliminary data.</text>
</comment>
<evidence type="ECO:0000256" key="1">
    <source>
        <dbReference type="ARBA" id="ARBA00001946"/>
    </source>
</evidence>
<dbReference type="eggNOG" id="COG3706">
    <property type="taxonomic scope" value="Bacteria"/>
</dbReference>
<sequence length="617" mass="69877">MFAAVVNAQQTQIMEFSEPFAGYAKTLINQPQEIVGTLINSKPTKNQSDIVHAQHHLILARAYYNLAYPQKSLDHAQSALSYVSEKQQAWLYHNCKIAESDALELIGNPMQAMDGVNAAITWAEHNKHPKMYLQALYSRGIIQTSLPDYVAALSDFQESYSLASIDPDELNKAHVATMLAQVYEYRREYQLAIPFYEEAVAAHRLHKADLNLSIALYGLGRANRGIGKVELGKAQLQESAELAEKIDDLQGVGYALKELASIDMLEKNYIEAEVKLKKAASIFAQANNPQMNFIFMMLLTELALETNKTAKADIYFQQAKALFNRNEMSIHATDYDVLQARLLFEQSHFQAAYKILEQAFERHKELQNAESTGQLHQLRSRFEMQLAQQENEVLSQKNALQQMQLKNEKTQNMQLILSTAFATIICGLLGIMVFRNKVHKRKLVKLATRDDLTGLYNRRYALTLLEQQMSLATRYATNLCIAMLDLDFFKEINDSYGHVAGDKVLREFALLCRESLRESDVIGRIGGEEFLLILNHTTSKDAFKVLDSLRTKMSELSQKAGLPEAKVTLSIGIAQYEQNDNLENFMLLADTALYQAKNNGRDRVVVYERNNTIETSS</sequence>
<dbReference type="eggNOG" id="COG0457">
    <property type="taxonomic scope" value="Bacteria"/>
</dbReference>
<dbReference type="SUPFAM" id="SSF48452">
    <property type="entry name" value="TPR-like"/>
    <property type="match status" value="2"/>
</dbReference>
<organism evidence="6 7">
    <name type="scientific">Paraglaciecola arctica BSs20135</name>
    <dbReference type="NCBI Taxonomy" id="493475"/>
    <lineage>
        <taxon>Bacteria</taxon>
        <taxon>Pseudomonadati</taxon>
        <taxon>Pseudomonadota</taxon>
        <taxon>Gammaproteobacteria</taxon>
        <taxon>Alteromonadales</taxon>
        <taxon>Alteromonadaceae</taxon>
        <taxon>Paraglaciecola</taxon>
    </lineage>
</organism>
<evidence type="ECO:0000256" key="4">
    <source>
        <dbReference type="SAM" id="Phobius"/>
    </source>
</evidence>
<dbReference type="Pfam" id="PF00990">
    <property type="entry name" value="GGDEF"/>
    <property type="match status" value="1"/>
</dbReference>
<keyword evidence="4" id="KW-0812">Transmembrane</keyword>
<proteinExistence type="predicted"/>
<evidence type="ECO:0000256" key="3">
    <source>
        <dbReference type="ARBA" id="ARBA00034247"/>
    </source>
</evidence>
<keyword evidence="4" id="KW-1133">Transmembrane helix</keyword>
<dbReference type="Gene3D" id="3.30.70.270">
    <property type="match status" value="1"/>
</dbReference>
<name>K6ZBZ9_9ALTE</name>
<reference evidence="6 7" key="1">
    <citation type="journal article" date="2017" name="Antonie Van Leeuwenhoek">
        <title>Rhizobium rhizosphaerae sp. nov., a novel species isolated from rice rhizosphere.</title>
        <authorList>
            <person name="Zhao J.J."/>
            <person name="Zhang J."/>
            <person name="Zhang R.J."/>
            <person name="Zhang C.W."/>
            <person name="Yin H.Q."/>
            <person name="Zhang X.X."/>
        </authorList>
    </citation>
    <scope>NUCLEOTIDE SEQUENCE [LARGE SCALE GENOMIC DNA]</scope>
    <source>
        <strain evidence="6 7">BSs20135</strain>
    </source>
</reference>
<dbReference type="EC" id="2.7.7.65" evidence="2"/>
<dbReference type="InterPro" id="IPR050469">
    <property type="entry name" value="Diguanylate_Cyclase"/>
</dbReference>
<dbReference type="RefSeq" id="WP_007623403.1">
    <property type="nucleotide sequence ID" value="NZ_BAEO01000058.1"/>
</dbReference>
<keyword evidence="7" id="KW-1185">Reference proteome</keyword>
<dbReference type="InterPro" id="IPR019734">
    <property type="entry name" value="TPR_rpt"/>
</dbReference>
<dbReference type="OrthoDB" id="6191081at2"/>
<accession>K6ZBZ9</accession>
<dbReference type="CDD" id="cd01949">
    <property type="entry name" value="GGDEF"/>
    <property type="match status" value="1"/>
</dbReference>
<dbReference type="STRING" id="493475.GARC_4003"/>
<dbReference type="Gene3D" id="1.25.40.10">
    <property type="entry name" value="Tetratricopeptide repeat domain"/>
    <property type="match status" value="2"/>
</dbReference>
<keyword evidence="4" id="KW-0472">Membrane</keyword>
<dbReference type="EMBL" id="BAEO01000058">
    <property type="protein sequence ID" value="GAC20950.1"/>
    <property type="molecule type" value="Genomic_DNA"/>
</dbReference>
<comment type="catalytic activity">
    <reaction evidence="3">
        <text>2 GTP = 3',3'-c-di-GMP + 2 diphosphate</text>
        <dbReference type="Rhea" id="RHEA:24898"/>
        <dbReference type="ChEBI" id="CHEBI:33019"/>
        <dbReference type="ChEBI" id="CHEBI:37565"/>
        <dbReference type="ChEBI" id="CHEBI:58805"/>
        <dbReference type="EC" id="2.7.7.65"/>
    </reaction>
</comment>
<dbReference type="InterPro" id="IPR043128">
    <property type="entry name" value="Rev_trsase/Diguanyl_cyclase"/>
</dbReference>
<dbReference type="PANTHER" id="PTHR45138:SF9">
    <property type="entry name" value="DIGUANYLATE CYCLASE DGCM-RELATED"/>
    <property type="match status" value="1"/>
</dbReference>